<dbReference type="EMBL" id="FN655308">
    <property type="protein sequence ID" value="CBY38728.1"/>
    <property type="molecule type" value="Genomic_DNA"/>
</dbReference>
<evidence type="ECO:0000313" key="1">
    <source>
        <dbReference type="EMBL" id="CBY38728.1"/>
    </source>
</evidence>
<gene>
    <name evidence="1" type="ORF">GSOID_T00019245001</name>
</gene>
<accession>E4YTD9</accession>
<reference evidence="1" key="1">
    <citation type="journal article" date="2010" name="Science">
        <title>Plasticity of animal genome architecture unmasked by rapid evolution of a pelagic tunicate.</title>
        <authorList>
            <person name="Denoeud F."/>
            <person name="Henriet S."/>
            <person name="Mungpakdee S."/>
            <person name="Aury J.M."/>
            <person name="Da Silva C."/>
            <person name="Brinkmann H."/>
            <person name="Mikhaleva J."/>
            <person name="Olsen L.C."/>
            <person name="Jubin C."/>
            <person name="Canestro C."/>
            <person name="Bouquet J.M."/>
            <person name="Danks G."/>
            <person name="Poulain J."/>
            <person name="Campsteijn C."/>
            <person name="Adamski M."/>
            <person name="Cross I."/>
            <person name="Yadetie F."/>
            <person name="Muffato M."/>
            <person name="Louis A."/>
            <person name="Butcher S."/>
            <person name="Tsagkogeorga G."/>
            <person name="Konrad A."/>
            <person name="Singh S."/>
            <person name="Jensen M.F."/>
            <person name="Cong E.H."/>
            <person name="Eikeseth-Otteraa H."/>
            <person name="Noel B."/>
            <person name="Anthouard V."/>
            <person name="Porcel B.M."/>
            <person name="Kachouri-Lafond R."/>
            <person name="Nishino A."/>
            <person name="Ugolini M."/>
            <person name="Chourrout P."/>
            <person name="Nishida H."/>
            <person name="Aasland R."/>
            <person name="Huzurbazar S."/>
            <person name="Westhof E."/>
            <person name="Delsuc F."/>
            <person name="Lehrach H."/>
            <person name="Reinhardt R."/>
            <person name="Weissenbach J."/>
            <person name="Roy S.W."/>
            <person name="Artiguenave F."/>
            <person name="Postlethwait J.H."/>
            <person name="Manak J.R."/>
            <person name="Thompson E.M."/>
            <person name="Jaillon O."/>
            <person name="Du Pasquier L."/>
            <person name="Boudinot P."/>
            <person name="Liberles D.A."/>
            <person name="Volff J.N."/>
            <person name="Philippe H."/>
            <person name="Lenhard B."/>
            <person name="Roest Crollius H."/>
            <person name="Wincker P."/>
            <person name="Chourrout D."/>
        </authorList>
    </citation>
    <scope>NUCLEOTIDE SEQUENCE [LARGE SCALE GENOMIC DNA]</scope>
</reference>
<sequence>GFASLFYGTSFVKLG</sequence>
<organism evidence="1">
    <name type="scientific">Oikopleura dioica</name>
    <name type="common">Tunicate</name>
    <dbReference type="NCBI Taxonomy" id="34765"/>
    <lineage>
        <taxon>Eukaryota</taxon>
        <taxon>Metazoa</taxon>
        <taxon>Chordata</taxon>
        <taxon>Tunicata</taxon>
        <taxon>Appendicularia</taxon>
        <taxon>Copelata</taxon>
        <taxon>Oikopleuridae</taxon>
        <taxon>Oikopleura</taxon>
    </lineage>
</organism>
<protein>
    <submittedName>
        <fullName evidence="1">Uncharacterized protein</fullName>
    </submittedName>
</protein>
<name>E4YTD9_OIKDI</name>
<proteinExistence type="predicted"/>
<feature type="non-terminal residue" evidence="1">
    <location>
        <position position="1"/>
    </location>
</feature>
<dbReference type="Proteomes" id="UP000011014">
    <property type="component" value="Unassembled WGS sequence"/>
</dbReference>